<dbReference type="SUPFAM" id="SSF54631">
    <property type="entry name" value="CBS-domain pair"/>
    <property type="match status" value="1"/>
</dbReference>
<dbReference type="PROSITE" id="PS51846">
    <property type="entry name" value="CNNM"/>
    <property type="match status" value="1"/>
</dbReference>
<feature type="domain" description="CBS" evidence="12">
    <location>
        <begin position="220"/>
        <end position="281"/>
    </location>
</feature>
<dbReference type="InterPro" id="IPR016169">
    <property type="entry name" value="FAD-bd_PCMH_sub2"/>
</dbReference>
<keyword evidence="3" id="KW-1003">Cell membrane</keyword>
<protein>
    <recommendedName>
        <fullName evidence="16">HlyC/CorC family transporter</fullName>
    </recommendedName>
</protein>
<dbReference type="CDD" id="cd04590">
    <property type="entry name" value="CBS_pair_CorC_HlyC_assoc"/>
    <property type="match status" value="1"/>
</dbReference>
<feature type="transmembrane region" description="Helical" evidence="11">
    <location>
        <begin position="135"/>
        <end position="154"/>
    </location>
</feature>
<evidence type="ECO:0000256" key="1">
    <source>
        <dbReference type="ARBA" id="ARBA00004651"/>
    </source>
</evidence>
<evidence type="ECO:0000259" key="12">
    <source>
        <dbReference type="PROSITE" id="PS51371"/>
    </source>
</evidence>
<proteinExistence type="inferred from homology"/>
<reference evidence="14" key="1">
    <citation type="journal article" date="2014" name="Int. J. Syst. Evol. Microbiol.">
        <title>Complete genome sequence of Corynebacterium casei LMG S-19264T (=DSM 44701T), isolated from a smear-ripened cheese.</title>
        <authorList>
            <consortium name="US DOE Joint Genome Institute (JGI-PGF)"/>
            <person name="Walter F."/>
            <person name="Albersmeier A."/>
            <person name="Kalinowski J."/>
            <person name="Ruckert C."/>
        </authorList>
    </citation>
    <scope>NUCLEOTIDE SEQUENCE</scope>
    <source>
        <strain evidence="14">JCM 17251</strain>
    </source>
</reference>
<feature type="transmembrane region" description="Helical" evidence="11">
    <location>
        <begin position="57"/>
        <end position="82"/>
    </location>
</feature>
<evidence type="ECO:0000256" key="2">
    <source>
        <dbReference type="ARBA" id="ARBA00006337"/>
    </source>
</evidence>
<evidence type="ECO:0000256" key="5">
    <source>
        <dbReference type="ARBA" id="ARBA00022737"/>
    </source>
</evidence>
<feature type="domain" description="CNNM transmembrane" evidence="13">
    <location>
        <begin position="1"/>
        <end position="201"/>
    </location>
</feature>
<organism evidence="14 15">
    <name type="scientific">Oceanobacillus indicireducens</name>
    <dbReference type="NCBI Taxonomy" id="1004261"/>
    <lineage>
        <taxon>Bacteria</taxon>
        <taxon>Bacillati</taxon>
        <taxon>Bacillota</taxon>
        <taxon>Bacilli</taxon>
        <taxon>Bacillales</taxon>
        <taxon>Bacillaceae</taxon>
        <taxon>Oceanobacillus</taxon>
    </lineage>
</organism>
<dbReference type="InterPro" id="IPR046342">
    <property type="entry name" value="CBS_dom_sf"/>
</dbReference>
<dbReference type="AlphaFoldDB" id="A0A918D1W4"/>
<evidence type="ECO:0000256" key="6">
    <source>
        <dbReference type="ARBA" id="ARBA00022989"/>
    </source>
</evidence>
<evidence type="ECO:0008006" key="16">
    <source>
        <dbReference type="Google" id="ProtNLM"/>
    </source>
</evidence>
<dbReference type="Pfam" id="PF01595">
    <property type="entry name" value="CNNM"/>
    <property type="match status" value="1"/>
</dbReference>
<evidence type="ECO:0000313" key="14">
    <source>
        <dbReference type="EMBL" id="GGN57491.1"/>
    </source>
</evidence>
<evidence type="ECO:0000256" key="11">
    <source>
        <dbReference type="SAM" id="Phobius"/>
    </source>
</evidence>
<feature type="domain" description="CBS" evidence="12">
    <location>
        <begin position="286"/>
        <end position="342"/>
    </location>
</feature>
<dbReference type="Gene3D" id="3.30.465.10">
    <property type="match status" value="1"/>
</dbReference>
<keyword evidence="4 10" id="KW-0812">Transmembrane</keyword>
<dbReference type="InterPro" id="IPR005170">
    <property type="entry name" value="Transptr-assoc_dom"/>
</dbReference>
<dbReference type="EMBL" id="BMOS01000010">
    <property type="protein sequence ID" value="GGN57491.1"/>
    <property type="molecule type" value="Genomic_DNA"/>
</dbReference>
<dbReference type="InterPro" id="IPR000644">
    <property type="entry name" value="CBS_dom"/>
</dbReference>
<feature type="transmembrane region" description="Helical" evidence="11">
    <location>
        <begin position="6"/>
        <end position="28"/>
    </location>
</feature>
<reference evidence="14" key="2">
    <citation type="submission" date="2020-09" db="EMBL/GenBank/DDBJ databases">
        <authorList>
            <person name="Sun Q."/>
            <person name="Ohkuma M."/>
        </authorList>
    </citation>
    <scope>NUCLEOTIDE SEQUENCE</scope>
    <source>
        <strain evidence="14">JCM 17251</strain>
    </source>
</reference>
<evidence type="ECO:0000256" key="8">
    <source>
        <dbReference type="ARBA" id="ARBA00023136"/>
    </source>
</evidence>
<dbReference type="InterPro" id="IPR044751">
    <property type="entry name" value="Ion_transp-like_CBS"/>
</dbReference>
<dbReference type="Gene3D" id="3.10.580.10">
    <property type="entry name" value="CBS-domain"/>
    <property type="match status" value="1"/>
</dbReference>
<dbReference type="InterPro" id="IPR002550">
    <property type="entry name" value="CNNM"/>
</dbReference>
<sequence>MTIAITTLIILILINAFFAASEIALIGLNDNKVKQQAEAGHKKFILLFNLISEPSRFLSTIQIGITMAGFLASAFAADFFAGPLTAWLNTLGLPLPYSTLNTVSVILITMLLSYFTLVLGELVPKKLALQKSEQISLAVARPLTGLFTIFSPLVKFLTFSTNGFVRLLGADPHAKDEDITEEEIRMMVDVGGERGTIQRLEKAMINRIFEFNDKSVSNIITHRIDMAALPVEATLEETIKEINEHPYSRLPIYDGDVDNIIGILHVKDLFRYLDQFSHTDFSLKKVMRKPYFVIETRKIDELFASMKKQNIHIAIVLDEYGGTEGLVTIEDIIEEIVGEISSEDILFHTQLGANEEFQEIGTNEYVVKGTIGLYQLDEMLAIGLPIHEFDTLNGFLIHELGHIPSSDEEVVIPYNKAEFKATKIGENRIEEVFITMQTTTRKS</sequence>
<dbReference type="Pfam" id="PF03471">
    <property type="entry name" value="CorC_HlyC"/>
    <property type="match status" value="1"/>
</dbReference>
<dbReference type="GO" id="GO:0050660">
    <property type="term" value="F:flavin adenine dinucleotide binding"/>
    <property type="evidence" value="ECO:0007669"/>
    <property type="project" value="InterPro"/>
</dbReference>
<evidence type="ECO:0000256" key="10">
    <source>
        <dbReference type="PROSITE-ProRule" id="PRU01193"/>
    </source>
</evidence>
<name>A0A918D1W4_9BACI</name>
<comment type="subcellular location">
    <subcellularLocation>
        <location evidence="1">Cell membrane</location>
        <topology evidence="1">Multi-pass membrane protein</topology>
    </subcellularLocation>
</comment>
<dbReference type="PROSITE" id="PS51371">
    <property type="entry name" value="CBS"/>
    <property type="match status" value="2"/>
</dbReference>
<evidence type="ECO:0000256" key="7">
    <source>
        <dbReference type="ARBA" id="ARBA00023122"/>
    </source>
</evidence>
<evidence type="ECO:0000256" key="4">
    <source>
        <dbReference type="ARBA" id="ARBA00022692"/>
    </source>
</evidence>
<accession>A0A918D1W4</accession>
<comment type="caution">
    <text evidence="14">The sequence shown here is derived from an EMBL/GenBank/DDBJ whole genome shotgun (WGS) entry which is preliminary data.</text>
</comment>
<feature type="transmembrane region" description="Helical" evidence="11">
    <location>
        <begin position="102"/>
        <end position="123"/>
    </location>
</feature>
<gene>
    <name evidence="14" type="ORF">GCM10007971_18480</name>
</gene>
<evidence type="ECO:0000259" key="13">
    <source>
        <dbReference type="PROSITE" id="PS51846"/>
    </source>
</evidence>
<keyword evidence="6 10" id="KW-1133">Transmembrane helix</keyword>
<dbReference type="SUPFAM" id="SSF56176">
    <property type="entry name" value="FAD-binding/transporter-associated domain-like"/>
    <property type="match status" value="1"/>
</dbReference>
<dbReference type="PANTHER" id="PTHR43099:SF2">
    <property type="entry name" value="UPF0053 PROTEIN YRKA"/>
    <property type="match status" value="1"/>
</dbReference>
<keyword evidence="15" id="KW-1185">Reference proteome</keyword>
<dbReference type="SMART" id="SM01091">
    <property type="entry name" value="CorC_HlyC"/>
    <property type="match status" value="1"/>
</dbReference>
<comment type="similarity">
    <text evidence="2">Belongs to the UPF0053 family.</text>
</comment>
<evidence type="ECO:0000256" key="3">
    <source>
        <dbReference type="ARBA" id="ARBA00022475"/>
    </source>
</evidence>
<dbReference type="PANTHER" id="PTHR43099">
    <property type="entry name" value="UPF0053 PROTEIN YRKA"/>
    <property type="match status" value="1"/>
</dbReference>
<keyword evidence="8 10" id="KW-0472">Membrane</keyword>
<dbReference type="SMART" id="SM00116">
    <property type="entry name" value="CBS"/>
    <property type="match status" value="2"/>
</dbReference>
<dbReference type="FunFam" id="3.10.580.10:FF:000002">
    <property type="entry name" value="Magnesium/cobalt efflux protein CorC"/>
    <property type="match status" value="1"/>
</dbReference>
<keyword evidence="5" id="KW-0677">Repeat</keyword>
<dbReference type="GO" id="GO:0005886">
    <property type="term" value="C:plasma membrane"/>
    <property type="evidence" value="ECO:0007669"/>
    <property type="project" value="UniProtKB-SubCell"/>
</dbReference>
<keyword evidence="7 9" id="KW-0129">CBS domain</keyword>
<dbReference type="RefSeq" id="WP_188856917.1">
    <property type="nucleotide sequence ID" value="NZ_BMOS01000010.1"/>
</dbReference>
<evidence type="ECO:0000313" key="15">
    <source>
        <dbReference type="Proteomes" id="UP000624041"/>
    </source>
</evidence>
<dbReference type="Proteomes" id="UP000624041">
    <property type="component" value="Unassembled WGS sequence"/>
</dbReference>
<dbReference type="Pfam" id="PF00571">
    <property type="entry name" value="CBS"/>
    <property type="match status" value="2"/>
</dbReference>
<dbReference type="InterPro" id="IPR036318">
    <property type="entry name" value="FAD-bd_PCMH-like_sf"/>
</dbReference>
<evidence type="ECO:0000256" key="9">
    <source>
        <dbReference type="PROSITE-ProRule" id="PRU00703"/>
    </source>
</evidence>
<dbReference type="InterPro" id="IPR051676">
    <property type="entry name" value="UPF0053_domain"/>
</dbReference>